<dbReference type="Proteomes" id="UP000504635">
    <property type="component" value="Unplaced"/>
</dbReference>
<dbReference type="GO" id="GO:0090266">
    <property type="term" value="P:regulation of mitotic cell cycle spindle assembly checkpoint"/>
    <property type="evidence" value="ECO:0007669"/>
    <property type="project" value="TreeGrafter"/>
</dbReference>
<dbReference type="GeneID" id="115879684"/>
<dbReference type="InterPro" id="IPR042791">
    <property type="entry name" value="CDK5RAP2"/>
</dbReference>
<dbReference type="InParanoid" id="A0A6J2XM96"/>
<dbReference type="GO" id="GO:0000132">
    <property type="term" value="P:establishment of mitotic spindle orientation"/>
    <property type="evidence" value="ECO:0007669"/>
    <property type="project" value="TreeGrafter"/>
</dbReference>
<evidence type="ECO:0000256" key="4">
    <source>
        <dbReference type="SAM" id="MobiDB-lite"/>
    </source>
</evidence>
<feature type="region of interest" description="Disordered" evidence="4">
    <location>
        <begin position="25"/>
        <end position="69"/>
    </location>
</feature>
<feature type="coiled-coil region" evidence="3">
    <location>
        <begin position="1458"/>
        <end position="1499"/>
    </location>
</feature>
<dbReference type="PANTHER" id="PTHR46930:SF1">
    <property type="entry name" value="CDK5 REGULATORY SUBUNIT-ASSOCIATED PROTEIN 2"/>
    <property type="match status" value="1"/>
</dbReference>
<dbReference type="GO" id="GO:0007059">
    <property type="term" value="P:chromosome segregation"/>
    <property type="evidence" value="ECO:0007669"/>
    <property type="project" value="TreeGrafter"/>
</dbReference>
<feature type="coiled-coil region" evidence="3">
    <location>
        <begin position="724"/>
        <end position="775"/>
    </location>
</feature>
<feature type="coiled-coil region" evidence="3">
    <location>
        <begin position="73"/>
        <end position="175"/>
    </location>
</feature>
<organism evidence="6 7">
    <name type="scientific">Sitophilus oryzae</name>
    <name type="common">Rice weevil</name>
    <name type="synonym">Curculio oryzae</name>
    <dbReference type="NCBI Taxonomy" id="7048"/>
    <lineage>
        <taxon>Eukaryota</taxon>
        <taxon>Metazoa</taxon>
        <taxon>Ecdysozoa</taxon>
        <taxon>Arthropoda</taxon>
        <taxon>Hexapoda</taxon>
        <taxon>Insecta</taxon>
        <taxon>Pterygota</taxon>
        <taxon>Neoptera</taxon>
        <taxon>Endopterygota</taxon>
        <taxon>Coleoptera</taxon>
        <taxon>Polyphaga</taxon>
        <taxon>Cucujiformia</taxon>
        <taxon>Curculionidae</taxon>
        <taxon>Dryophthorinae</taxon>
        <taxon>Sitophilus</taxon>
    </lineage>
</organism>
<dbReference type="KEGG" id="soy:115879684"/>
<dbReference type="InterPro" id="IPR012943">
    <property type="entry name" value="Cnn_1N"/>
</dbReference>
<keyword evidence="3" id="KW-0175">Coiled coil</keyword>
<dbReference type="Pfam" id="PF07989">
    <property type="entry name" value="Cnn_1N"/>
    <property type="match status" value="1"/>
</dbReference>
<evidence type="ECO:0000259" key="5">
    <source>
        <dbReference type="Pfam" id="PF07989"/>
    </source>
</evidence>
<dbReference type="FunCoup" id="A0A6J2XM96">
    <property type="interactions" value="88"/>
</dbReference>
<dbReference type="Gene3D" id="1.10.287.1490">
    <property type="match status" value="1"/>
</dbReference>
<evidence type="ECO:0000256" key="3">
    <source>
        <dbReference type="SAM" id="Coils"/>
    </source>
</evidence>
<dbReference type="GO" id="GO:0001578">
    <property type="term" value="P:microtubule bundle formation"/>
    <property type="evidence" value="ECO:0007669"/>
    <property type="project" value="TreeGrafter"/>
</dbReference>
<dbReference type="RefSeq" id="XP_030752472.1">
    <property type="nucleotide sequence ID" value="XM_030896612.1"/>
</dbReference>
<feature type="coiled-coil region" evidence="3">
    <location>
        <begin position="1208"/>
        <end position="1351"/>
    </location>
</feature>
<dbReference type="GO" id="GO:0008017">
    <property type="term" value="F:microtubule binding"/>
    <property type="evidence" value="ECO:0007669"/>
    <property type="project" value="TreeGrafter"/>
</dbReference>
<feature type="coiled-coil region" evidence="3">
    <location>
        <begin position="621"/>
        <end position="648"/>
    </location>
</feature>
<proteinExistence type="predicted"/>
<dbReference type="GO" id="GO:0007099">
    <property type="term" value="P:centriole replication"/>
    <property type="evidence" value="ECO:0007669"/>
    <property type="project" value="TreeGrafter"/>
</dbReference>
<feature type="coiled-coil region" evidence="3">
    <location>
        <begin position="540"/>
        <end position="595"/>
    </location>
</feature>
<feature type="coiled-coil region" evidence="3">
    <location>
        <begin position="223"/>
        <end position="338"/>
    </location>
</feature>
<comment type="subcellular location">
    <subcellularLocation>
        <location evidence="1">Cytoplasm</location>
    </subcellularLocation>
</comment>
<feature type="region of interest" description="Disordered" evidence="4">
    <location>
        <begin position="376"/>
        <end position="399"/>
    </location>
</feature>
<protein>
    <submittedName>
        <fullName evidence="7">Centrosomin-like isoform X1</fullName>
    </submittedName>
</protein>
<dbReference type="GO" id="GO:0043015">
    <property type="term" value="F:gamma-tubulin binding"/>
    <property type="evidence" value="ECO:0007669"/>
    <property type="project" value="TreeGrafter"/>
</dbReference>
<dbReference type="GO" id="GO:0000242">
    <property type="term" value="C:pericentriolar material"/>
    <property type="evidence" value="ECO:0007669"/>
    <property type="project" value="TreeGrafter"/>
</dbReference>
<feature type="domain" description="Centrosomin N-terminal motif 1" evidence="5">
    <location>
        <begin position="72"/>
        <end position="145"/>
    </location>
</feature>
<evidence type="ECO:0000256" key="2">
    <source>
        <dbReference type="ARBA" id="ARBA00022490"/>
    </source>
</evidence>
<reference evidence="7" key="1">
    <citation type="submission" date="2025-08" db="UniProtKB">
        <authorList>
            <consortium name="RefSeq"/>
        </authorList>
    </citation>
    <scope>IDENTIFICATION</scope>
    <source>
        <tissue evidence="7">Gonads</tissue>
    </source>
</reference>
<keyword evidence="6" id="KW-1185">Reference proteome</keyword>
<evidence type="ECO:0000313" key="6">
    <source>
        <dbReference type="Proteomes" id="UP000504635"/>
    </source>
</evidence>
<accession>A0A6J2XM96</accession>
<dbReference type="GO" id="GO:0097431">
    <property type="term" value="C:mitotic spindle pole"/>
    <property type="evidence" value="ECO:0007669"/>
    <property type="project" value="TreeGrafter"/>
</dbReference>
<name>A0A6J2XM96_SITOR</name>
<dbReference type="PANTHER" id="PTHR46930">
    <property type="entry name" value="CDK5 REGULATORY SUBUNIT-ASSOCIATED PROTEIN 2"/>
    <property type="match status" value="1"/>
</dbReference>
<gene>
    <name evidence="7" type="primary">LOC115879684</name>
</gene>
<dbReference type="GO" id="GO:0035371">
    <property type="term" value="C:microtubule plus-end"/>
    <property type="evidence" value="ECO:0007669"/>
    <property type="project" value="TreeGrafter"/>
</dbReference>
<feature type="coiled-coil region" evidence="3">
    <location>
        <begin position="1009"/>
        <end position="1179"/>
    </location>
</feature>
<keyword evidence="2" id="KW-0963">Cytoplasm</keyword>
<dbReference type="GO" id="GO:0046600">
    <property type="term" value="P:negative regulation of centriole replication"/>
    <property type="evidence" value="ECO:0007669"/>
    <property type="project" value="TreeGrafter"/>
</dbReference>
<sequence>MQPLQAMSNKDYLIALVKSNIAEGGSAAREGDGPSPPPSYSPSSRNSSVGDFDENDSYYTMRSPTGPMRGRTVKEFEEQLTTLKKENFNLKLRIYFLEEKMGTNFTLDKDNIVKKNIELQVEIANLQKDVKEKHDLFSQAVKALELEEEEYRKYKQRKEDQLVMLQQEVEELRLQMEVNACKRDSDQVINSYDRSEMLHFQIDTLHKECESKDASLATLNRELSVANQRLVEFACQAKEYEEKIERSRLKQESLEVKVQEQQKTMERLYAQLEVSNQRFVNAKADLEEEKKEREHDKKILERNQMALTLRLDSLHVENKRHKDTIRDMQMRLEAAVSEANKNQNLAVDQDCVSTPQQSTDAHFLSVSDAAAPNGIAQTDAPHVPVGEAESRSPAPSTPDGRALATFERLLAEGGGDAALLARFGAVKAEFTTQKQKIVKLKSEQLKACEIIKSMIEIRNRSNEEIARLKQNKEELERELEGVVSKPTNEGVARLEMVEDMEISTPPCESYISDIPRFSSDDLTTKKTRISTVQLEDMEIMEQYKILTKELEAKIEVLVETLKEKDSQMQAIRTQYDEILTTLEEKENRIVDLEFELLSNQNSGKIDKSLLEKGDTGSEKHSSFYKQELEEKNQEIERLNIELKKCTCYLQEIVNKELWEKNREIEKLHRKQVSVPEVVQLKKELSGKDLQLKMLKEKIFELGLDIELPNNLEEVMSPKRKTEHIESLQMQLRNAKEEKAYMENRLRESEALEDVIEKLKVENFSIREDLERCERLRNETNEVCSILGTRLEELAIFLDSLLKHKSVLGYLGIAKNKRLREIISSSLDMSRSFSMSLIGNPEHSLAQLSNITAFLNGSVFQELSLAEEEAETHLTIVPENISLTYESNLWKKTSSRQEEPDSERVISTLREQVFNLKQELRLRDTELNRYNSKKNTETEDDNEKIKLTPLKERDIQSESEAWSEPDRTVSRARIGLSHSLPIAAKISTESTEEDDFYLENITPTKKRSSVAELTKDIYRLEKELEQKTDEAAENQKLFKQNIHELVAELQQTKEQLSQAQNEKDGAQQKIDNLQKMVDDLSKYKAHCEANIISKDKESHDQINRLEIEKETLLTRVQESERQLVDAKNEILVAQGKLESIQENLEYQEATIKQHYESDFVLKLKQTEEVYSKQIKSLEQKCEAEVKISQENLRLVKEEYSRDYIKKCDVEKKLAEVEKLLKELGDLKTTVESYEETIKSYKEKEKEVRGVVQEYQDKLSCLKTDLEKTRLQYSETVLEKNKLYEENQTLSKEIELISKKEETLSANLNQIKNNLEEVSHKYDQQVSTLHRQKTGLELKISELESANAELHNRLVKIQTCRTGRPPCRGFQRQYSDDDEGRNVRLNEHPNEEVERAVANSSPDLGIESDHGRFSSLETNANNLPRPLLQTIELTESMNNLFEEHQDELHAQGQTHCCQKSRHVEQENNDLKQKLLRMKRALEETAAQLNLANQRKKQVEKTICKQIHKTSQVLRKAKANLDSGSESDVLRT</sequence>
<feature type="coiled-coil region" evidence="3">
    <location>
        <begin position="451"/>
        <end position="485"/>
    </location>
</feature>
<dbReference type="OrthoDB" id="10255000at2759"/>
<evidence type="ECO:0000256" key="1">
    <source>
        <dbReference type="ARBA" id="ARBA00004496"/>
    </source>
</evidence>
<dbReference type="GO" id="GO:0005737">
    <property type="term" value="C:cytoplasm"/>
    <property type="evidence" value="ECO:0007669"/>
    <property type="project" value="UniProtKB-SubCell"/>
</dbReference>
<evidence type="ECO:0000313" key="7">
    <source>
        <dbReference type="RefSeq" id="XP_030752472.1"/>
    </source>
</evidence>